<reference evidence="2" key="2">
    <citation type="submission" date="2020-03" db="EMBL/GenBank/DDBJ databases">
        <title>Diverse partitiviruses from the phytopathogenic fungus, Rosellinia necatrix.</title>
        <authorList>
            <person name="Telengech P."/>
            <person name="Hisano S."/>
            <person name="Mugambi C."/>
            <person name="Hyodo K."/>
            <person name="Arjona J."/>
            <person name="Lopez C."/>
            <person name="Kanematsu S."/>
            <person name="Kondo H."/>
            <person name="Suzuki N."/>
        </authorList>
    </citation>
    <scope>NUCLEOTIDE SEQUENCE</scope>
    <source>
        <strain evidence="2">W442</strain>
    </source>
</reference>
<sequence length="520" mass="58003">MSTSDVPASQIQILADAMDKDPKLAAQFKALMGIKSDELEEPSPRKALLPSTSHQVSSTTGTDKNSGKKPRPEQSLDENDANSKQEVESASDILALVHDVVLPRRIKFVESTFVPNLSGCFYVLYLMDSLIGKTFKARRAHQLMNPFAHQLYFSILVSVQVARCMKFAHLLERNEDISFLDTFLQLYPPEKLAIPGPLLPFFKAICTYKVQNELFARVSPAFPNQAINAGANGRQVSHMTASILFPHVPIAASLFRLFHTAVQGSNDGAFYTGNKHWPFTLADANTPNGDYAAAVTLGGFTFAVDRNWSNTEINALTNPASRYRPKMPRDLYTNVHDNIDDFAVPPVPSNATISLQRWFCMQQMKWFNTFLAPMAAYSSLWIGSGSLADCSIDGPSVGAYTCRYQPSENAPTYTNPYPFMTELHFNLSTRMYTSQGSPEPVTEKMAAFTQIHGRLATDHPYIGTLDAASYRAGPVWDARPMYGPSTEDFTHESMQESLRRFIQPFLLKQCVSGFFSFIFR</sequence>
<feature type="compositionally biased region" description="Polar residues" evidence="1">
    <location>
        <begin position="50"/>
        <end position="64"/>
    </location>
</feature>
<evidence type="ECO:0000256" key="1">
    <source>
        <dbReference type="SAM" id="MobiDB-lite"/>
    </source>
</evidence>
<feature type="region of interest" description="Disordered" evidence="1">
    <location>
        <begin position="35"/>
        <end position="84"/>
    </location>
</feature>
<reference evidence="2" key="1">
    <citation type="submission" date="2020-01" db="EMBL/GenBank/DDBJ databases">
        <authorList>
            <person name="Paul T."/>
            <person name="Suzuki N."/>
            <person name="Kondo H."/>
        </authorList>
    </citation>
    <scope>NUCLEOTIDE SEQUENCE</scope>
    <source>
        <strain evidence="2">W442</strain>
    </source>
</reference>
<dbReference type="EMBL" id="LC517387">
    <property type="protein sequence ID" value="BBU59847.1"/>
    <property type="molecule type" value="Genomic_RNA"/>
</dbReference>
<evidence type="ECO:0000313" key="2">
    <source>
        <dbReference type="EMBL" id="BBU59847.1"/>
    </source>
</evidence>
<organism evidence="2">
    <name type="scientific">Rosellinia necatrix partitivirus 19</name>
    <dbReference type="NCBI Taxonomy" id="2699387"/>
    <lineage>
        <taxon>Viruses</taxon>
        <taxon>Riboviria</taxon>
        <taxon>Orthornavirae</taxon>
        <taxon>Pisuviricota</taxon>
        <taxon>Duplopiviricetes</taxon>
        <taxon>Durnavirales</taxon>
        <taxon>Partitiviridae</taxon>
    </lineage>
</organism>
<proteinExistence type="predicted"/>
<name>A0A6F8QHB8_9VIRU</name>
<protein>
    <submittedName>
        <fullName evidence="2">Capsid protein</fullName>
    </submittedName>
</protein>
<accession>A0A6F8QHB8</accession>
<gene>
    <name evidence="2" type="primary">Cp</name>
</gene>